<evidence type="ECO:0000256" key="2">
    <source>
        <dbReference type="ARBA" id="ARBA00023163"/>
    </source>
</evidence>
<keyword evidence="5" id="KW-1185">Reference proteome</keyword>
<dbReference type="Gene3D" id="1.10.10.60">
    <property type="entry name" value="Homeodomain-like"/>
    <property type="match status" value="1"/>
</dbReference>
<sequence>MHLSNEDVRIINEVRSYLDKNIPARLKIAELVNLSRLSRTKLTRGFNFLFQTPIHQYWLDLAMSYAKQQLERGTTKKAVAQSLGYANVKVFSRAYALHHGITPAQEAISDMKCA</sequence>
<dbReference type="InterPro" id="IPR053142">
    <property type="entry name" value="PchR_regulatory_protein"/>
</dbReference>
<dbReference type="Pfam" id="PF12833">
    <property type="entry name" value="HTH_18"/>
    <property type="match status" value="1"/>
</dbReference>
<dbReference type="PROSITE" id="PS01124">
    <property type="entry name" value="HTH_ARAC_FAMILY_2"/>
    <property type="match status" value="1"/>
</dbReference>
<protein>
    <submittedName>
        <fullName evidence="4">AraC family transcriptional regulator</fullName>
    </submittedName>
</protein>
<organism evidence="4 5">
    <name type="scientific">Chitinophaga horti</name>
    <dbReference type="NCBI Taxonomy" id="2920382"/>
    <lineage>
        <taxon>Bacteria</taxon>
        <taxon>Pseudomonadati</taxon>
        <taxon>Bacteroidota</taxon>
        <taxon>Chitinophagia</taxon>
        <taxon>Chitinophagales</taxon>
        <taxon>Chitinophagaceae</taxon>
        <taxon>Chitinophaga</taxon>
    </lineage>
</organism>
<feature type="domain" description="HTH araC/xylS-type" evidence="3">
    <location>
        <begin position="12"/>
        <end position="109"/>
    </location>
</feature>
<dbReference type="EMBL" id="CP107006">
    <property type="protein sequence ID" value="UYQ92202.1"/>
    <property type="molecule type" value="Genomic_DNA"/>
</dbReference>
<gene>
    <name evidence="4" type="ORF">MKQ68_19120</name>
</gene>
<dbReference type="RefSeq" id="WP_264280501.1">
    <property type="nucleotide sequence ID" value="NZ_CP107006.1"/>
</dbReference>
<dbReference type="InterPro" id="IPR018060">
    <property type="entry name" value="HTH_AraC"/>
</dbReference>
<dbReference type="SMART" id="SM00342">
    <property type="entry name" value="HTH_ARAC"/>
    <property type="match status" value="1"/>
</dbReference>
<evidence type="ECO:0000256" key="1">
    <source>
        <dbReference type="ARBA" id="ARBA00023015"/>
    </source>
</evidence>
<evidence type="ECO:0000313" key="5">
    <source>
        <dbReference type="Proteomes" id="UP001162741"/>
    </source>
</evidence>
<keyword evidence="2" id="KW-0804">Transcription</keyword>
<evidence type="ECO:0000259" key="3">
    <source>
        <dbReference type="PROSITE" id="PS01124"/>
    </source>
</evidence>
<name>A0ABY6IXT7_9BACT</name>
<dbReference type="Proteomes" id="UP001162741">
    <property type="component" value="Chromosome"/>
</dbReference>
<dbReference type="InterPro" id="IPR009057">
    <property type="entry name" value="Homeodomain-like_sf"/>
</dbReference>
<reference evidence="4" key="1">
    <citation type="submission" date="2022-10" db="EMBL/GenBank/DDBJ databases">
        <title>Chitinophaga sp. nov., isolated from soil.</title>
        <authorList>
            <person name="Jeon C.O."/>
        </authorList>
    </citation>
    <scope>NUCLEOTIDE SEQUENCE</scope>
    <source>
        <strain evidence="4">R8</strain>
    </source>
</reference>
<dbReference type="SUPFAM" id="SSF46689">
    <property type="entry name" value="Homeodomain-like"/>
    <property type="match status" value="1"/>
</dbReference>
<dbReference type="PANTHER" id="PTHR47893">
    <property type="entry name" value="REGULATORY PROTEIN PCHR"/>
    <property type="match status" value="1"/>
</dbReference>
<accession>A0ABY6IXT7</accession>
<keyword evidence="1" id="KW-0805">Transcription regulation</keyword>
<proteinExistence type="predicted"/>
<evidence type="ECO:0000313" key="4">
    <source>
        <dbReference type="EMBL" id="UYQ92202.1"/>
    </source>
</evidence>
<dbReference type="PANTHER" id="PTHR47893:SF1">
    <property type="entry name" value="REGULATORY PROTEIN PCHR"/>
    <property type="match status" value="1"/>
</dbReference>